<feature type="region of interest" description="Disordered" evidence="1">
    <location>
        <begin position="473"/>
        <end position="514"/>
    </location>
</feature>
<name>A0A6J5S0V4_9CAUD</name>
<protein>
    <submittedName>
        <fullName evidence="2">Uncharacterized protein</fullName>
    </submittedName>
</protein>
<sequence>MSGLLDAIAGSTTPDDTGLSDNERRKVLFSGIGQLGASLLAAGQPMDPSQRAPYIQQIGNIPGQMEQQTTQLMQQRLIGQKGMESKREADILKSPEFQAALAKLPPELQAVARLSPASAIAAVNQHRQMLQADQHAAAAERGLNQRAALAGQRDDAANERLRLTLQNRSDVAGAKPIKPGEVRNNPDGSTDGVDIFGRPTHTPAPTAPQGDPASPSVSLSPQQKSLISPRPVSQGGGDPTPTEATQGVVPTWNTEDLPGGAPFNRDAEAFRALPDDQKQAVHEMAMYRREPIPSGSRSRLGPALNGALAAYTNGGYDVNQFKTLGPVMKEFSQAGVTGRGLTATDTAYGHLALLHDVAMKMKNGEFPTVNAIDNYIKTKTGDPSVTNFTLIKTAVGTELAKSLQGSGVVPVQEMEHWQNAFKEASSPAQLHEAITNAMRLMEERTNAAKHAFKRDTGRDYTKDILSPEHRKAADFIKANPIMPPAQSAPQAAPGEDPRYEYRDGPNGREKRLKR</sequence>
<dbReference type="EMBL" id="LR797300">
    <property type="protein sequence ID" value="CAB4200699.1"/>
    <property type="molecule type" value="Genomic_DNA"/>
</dbReference>
<feature type="region of interest" description="Disordered" evidence="1">
    <location>
        <begin position="1"/>
        <end position="21"/>
    </location>
</feature>
<accession>A0A6J5S0V4</accession>
<feature type="region of interest" description="Disordered" evidence="1">
    <location>
        <begin position="165"/>
        <end position="262"/>
    </location>
</feature>
<organism evidence="2">
    <name type="scientific">uncultured Caudovirales phage</name>
    <dbReference type="NCBI Taxonomy" id="2100421"/>
    <lineage>
        <taxon>Viruses</taxon>
        <taxon>Duplodnaviria</taxon>
        <taxon>Heunggongvirae</taxon>
        <taxon>Uroviricota</taxon>
        <taxon>Caudoviricetes</taxon>
        <taxon>Peduoviridae</taxon>
        <taxon>Maltschvirus</taxon>
        <taxon>Maltschvirus maltsch</taxon>
    </lineage>
</organism>
<gene>
    <name evidence="2" type="ORF">UFOVP1339_63</name>
</gene>
<evidence type="ECO:0000256" key="1">
    <source>
        <dbReference type="SAM" id="MobiDB-lite"/>
    </source>
</evidence>
<feature type="compositionally biased region" description="Polar residues" evidence="1">
    <location>
        <begin position="215"/>
        <end position="226"/>
    </location>
</feature>
<feature type="compositionally biased region" description="Low complexity" evidence="1">
    <location>
        <begin position="484"/>
        <end position="493"/>
    </location>
</feature>
<evidence type="ECO:0000313" key="2">
    <source>
        <dbReference type="EMBL" id="CAB4200699.1"/>
    </source>
</evidence>
<reference evidence="2" key="1">
    <citation type="submission" date="2020-05" db="EMBL/GenBank/DDBJ databases">
        <authorList>
            <person name="Chiriac C."/>
            <person name="Salcher M."/>
            <person name="Ghai R."/>
            <person name="Kavagutti S V."/>
        </authorList>
    </citation>
    <scope>NUCLEOTIDE SEQUENCE</scope>
</reference>
<proteinExistence type="predicted"/>
<feature type="compositionally biased region" description="Basic and acidic residues" evidence="1">
    <location>
        <begin position="495"/>
        <end position="514"/>
    </location>
</feature>